<dbReference type="InterPro" id="IPR005786">
    <property type="entry name" value="B_amino_transII"/>
</dbReference>
<keyword evidence="11" id="KW-0663">Pyridoxal phosphate</keyword>
<evidence type="ECO:0000256" key="12">
    <source>
        <dbReference type="ARBA" id="ARBA00023304"/>
    </source>
</evidence>
<comment type="catalytic activity">
    <reaction evidence="15">
        <text>L-leucine + 2-oxoglutarate = 4-methyl-2-oxopentanoate + L-glutamate</text>
        <dbReference type="Rhea" id="RHEA:18321"/>
        <dbReference type="ChEBI" id="CHEBI:16810"/>
        <dbReference type="ChEBI" id="CHEBI:17865"/>
        <dbReference type="ChEBI" id="CHEBI:29985"/>
        <dbReference type="ChEBI" id="CHEBI:57427"/>
        <dbReference type="EC" id="2.6.1.42"/>
    </reaction>
</comment>
<dbReference type="PANTHER" id="PTHR11825:SF44">
    <property type="entry name" value="BRANCHED-CHAIN-AMINO-ACID AMINOTRANSFERASE"/>
    <property type="match status" value="1"/>
</dbReference>
<evidence type="ECO:0000256" key="15">
    <source>
        <dbReference type="ARBA" id="ARBA00049229"/>
    </source>
</evidence>
<evidence type="ECO:0000256" key="11">
    <source>
        <dbReference type="ARBA" id="ARBA00022898"/>
    </source>
</evidence>
<comment type="caution">
    <text evidence="16">The sequence shown here is derived from an EMBL/GenBank/DDBJ whole genome shotgun (WGS) entry which is preliminary data.</text>
</comment>
<proteinExistence type="inferred from homology"/>
<dbReference type="SUPFAM" id="SSF56752">
    <property type="entry name" value="D-aminoacid aminotransferase-like PLP-dependent enzymes"/>
    <property type="match status" value="1"/>
</dbReference>
<evidence type="ECO:0000256" key="3">
    <source>
        <dbReference type="ARBA" id="ARBA00004824"/>
    </source>
</evidence>
<dbReference type="CDD" id="cd01557">
    <property type="entry name" value="BCAT_beta_family"/>
    <property type="match status" value="1"/>
</dbReference>
<evidence type="ECO:0000256" key="9">
    <source>
        <dbReference type="ARBA" id="ARBA00022605"/>
    </source>
</evidence>
<evidence type="ECO:0000256" key="5">
    <source>
        <dbReference type="ARBA" id="ARBA00005072"/>
    </source>
</evidence>
<dbReference type="PIRSF" id="PIRSF006468">
    <property type="entry name" value="BCAT1"/>
    <property type="match status" value="1"/>
</dbReference>
<dbReference type="NCBIfam" id="TIGR01123">
    <property type="entry name" value="ilvE_II"/>
    <property type="match status" value="1"/>
</dbReference>
<gene>
    <name evidence="16" type="ORF">GCM10009118_13330</name>
</gene>
<evidence type="ECO:0000256" key="13">
    <source>
        <dbReference type="ARBA" id="ARBA00048212"/>
    </source>
</evidence>
<evidence type="ECO:0000256" key="6">
    <source>
        <dbReference type="ARBA" id="ARBA00009320"/>
    </source>
</evidence>
<keyword evidence="12" id="KW-0100">Branched-chain amino acid biosynthesis</keyword>
<dbReference type="EMBL" id="BAAAFH010000007">
    <property type="protein sequence ID" value="GAA0874925.1"/>
    <property type="molecule type" value="Genomic_DNA"/>
</dbReference>
<evidence type="ECO:0000313" key="16">
    <source>
        <dbReference type="EMBL" id="GAA0874925.1"/>
    </source>
</evidence>
<evidence type="ECO:0000256" key="2">
    <source>
        <dbReference type="ARBA" id="ARBA00003109"/>
    </source>
</evidence>
<dbReference type="Gene3D" id="3.20.10.10">
    <property type="entry name" value="D-amino Acid Aminotransferase, subunit A, domain 2"/>
    <property type="match status" value="1"/>
</dbReference>
<keyword evidence="8 16" id="KW-0032">Aminotransferase</keyword>
<dbReference type="EC" id="2.6.1.42" evidence="7"/>
<evidence type="ECO:0000313" key="17">
    <source>
        <dbReference type="Proteomes" id="UP001501126"/>
    </source>
</evidence>
<name>A0ABN1MQ01_9FLAO</name>
<evidence type="ECO:0000256" key="14">
    <source>
        <dbReference type="ARBA" id="ARBA00048798"/>
    </source>
</evidence>
<dbReference type="NCBIfam" id="NF009897">
    <property type="entry name" value="PRK13357.1"/>
    <property type="match status" value="1"/>
</dbReference>
<evidence type="ECO:0000256" key="8">
    <source>
        <dbReference type="ARBA" id="ARBA00022576"/>
    </source>
</evidence>
<dbReference type="Pfam" id="PF01063">
    <property type="entry name" value="Aminotran_4"/>
    <property type="match status" value="1"/>
</dbReference>
<comment type="catalytic activity">
    <reaction evidence="13">
        <text>L-valine + 2-oxoglutarate = 3-methyl-2-oxobutanoate + L-glutamate</text>
        <dbReference type="Rhea" id="RHEA:24813"/>
        <dbReference type="ChEBI" id="CHEBI:11851"/>
        <dbReference type="ChEBI" id="CHEBI:16810"/>
        <dbReference type="ChEBI" id="CHEBI:29985"/>
        <dbReference type="ChEBI" id="CHEBI:57762"/>
        <dbReference type="EC" id="2.6.1.42"/>
    </reaction>
</comment>
<reference evidence="16 17" key="1">
    <citation type="journal article" date="2019" name="Int. J. Syst. Evol. Microbiol.">
        <title>The Global Catalogue of Microorganisms (GCM) 10K type strain sequencing project: providing services to taxonomists for standard genome sequencing and annotation.</title>
        <authorList>
            <consortium name="The Broad Institute Genomics Platform"/>
            <consortium name="The Broad Institute Genome Sequencing Center for Infectious Disease"/>
            <person name="Wu L."/>
            <person name="Ma J."/>
        </authorList>
    </citation>
    <scope>NUCLEOTIDE SEQUENCE [LARGE SCALE GENOMIC DNA]</scope>
    <source>
        <strain evidence="16 17">JCM 16083</strain>
    </source>
</reference>
<comment type="similarity">
    <text evidence="6">Belongs to the class-IV pyridoxal-phosphate-dependent aminotransferase family.</text>
</comment>
<evidence type="ECO:0000256" key="1">
    <source>
        <dbReference type="ARBA" id="ARBA00001933"/>
    </source>
</evidence>
<protein>
    <recommendedName>
        <fullName evidence="7">branched-chain-amino-acid transaminase</fullName>
        <ecNumber evidence="7">2.6.1.42</ecNumber>
    </recommendedName>
</protein>
<comment type="pathway">
    <text evidence="4">Amino-acid biosynthesis; L-valine biosynthesis; L-valine from pyruvate: step 4/4.</text>
</comment>
<comment type="cofactor">
    <cofactor evidence="1">
        <name>pyridoxal 5'-phosphate</name>
        <dbReference type="ChEBI" id="CHEBI:597326"/>
    </cofactor>
</comment>
<dbReference type="InterPro" id="IPR001544">
    <property type="entry name" value="Aminotrans_IV"/>
</dbReference>
<evidence type="ECO:0000256" key="7">
    <source>
        <dbReference type="ARBA" id="ARBA00013053"/>
    </source>
</evidence>
<keyword evidence="10" id="KW-0808">Transferase</keyword>
<evidence type="ECO:0000256" key="4">
    <source>
        <dbReference type="ARBA" id="ARBA00004931"/>
    </source>
</evidence>
<evidence type="ECO:0000256" key="10">
    <source>
        <dbReference type="ARBA" id="ARBA00022679"/>
    </source>
</evidence>
<keyword evidence="9" id="KW-0028">Amino-acid biosynthesis</keyword>
<organism evidence="16 17">
    <name type="scientific">Wandonia haliotis</name>
    <dbReference type="NCBI Taxonomy" id="574963"/>
    <lineage>
        <taxon>Bacteria</taxon>
        <taxon>Pseudomonadati</taxon>
        <taxon>Bacteroidota</taxon>
        <taxon>Flavobacteriia</taxon>
        <taxon>Flavobacteriales</taxon>
        <taxon>Crocinitomicaceae</taxon>
        <taxon>Wandonia</taxon>
    </lineage>
</organism>
<comment type="catalytic activity">
    <reaction evidence="14">
        <text>L-isoleucine + 2-oxoglutarate = (S)-3-methyl-2-oxopentanoate + L-glutamate</text>
        <dbReference type="Rhea" id="RHEA:24801"/>
        <dbReference type="ChEBI" id="CHEBI:16810"/>
        <dbReference type="ChEBI" id="CHEBI:29985"/>
        <dbReference type="ChEBI" id="CHEBI:35146"/>
        <dbReference type="ChEBI" id="CHEBI:58045"/>
        <dbReference type="EC" id="2.6.1.42"/>
    </reaction>
</comment>
<comment type="pathway">
    <text evidence="3">Amino-acid biosynthesis; L-isoleucine biosynthesis; L-isoleucine from 2-oxobutanoate: step 4/4.</text>
</comment>
<sequence length="356" mass="40683">MVTDNLEIQVKPVAESRINQVDFDNLPFGRVFSDHMLVMDYKDGEWQAPEIVPFEPIKLHPASSVIHYGQSIFEGMKAYRMENGDVAVFRAYDNAKRFKESAMRLCMPEIPEEVFVKLVNELVKTDKQWIPSSADSALYIRPYLFATDEFIGIKPSDTYKFMIFTCPVGQYYPEPLRVKIEEYYTRAVQGGVGRAKTAGNYAASLYPARLAQKEGYHQLIWTDAIEHKYIEESGTMNIVFVIDNKIISPSEEADTILRGITKRSVLDLANDWGYEVEERRVSVEEIITAIKEGRLQEAFGAGTAATIAHIDVIHHQGTDYKLPEIEGREFSKRVYNELNAIKSGKSEDKFNWIVRI</sequence>
<dbReference type="Proteomes" id="UP001501126">
    <property type="component" value="Unassembled WGS sequence"/>
</dbReference>
<comment type="pathway">
    <text evidence="5">Amino-acid biosynthesis; L-leucine biosynthesis; L-leucine from 3-methyl-2-oxobutanoate: step 4/4.</text>
</comment>
<comment type="function">
    <text evidence="2">Acts on leucine, isoleucine and valine.</text>
</comment>
<dbReference type="InterPro" id="IPR043132">
    <property type="entry name" value="BCAT-like_C"/>
</dbReference>
<dbReference type="RefSeq" id="WP_343785851.1">
    <property type="nucleotide sequence ID" value="NZ_BAAAFH010000007.1"/>
</dbReference>
<dbReference type="InterPro" id="IPR033939">
    <property type="entry name" value="BCAT_family"/>
</dbReference>
<dbReference type="InterPro" id="IPR036038">
    <property type="entry name" value="Aminotransferase-like"/>
</dbReference>
<dbReference type="PANTHER" id="PTHR11825">
    <property type="entry name" value="SUBGROUP IIII AMINOTRANSFERASE"/>
    <property type="match status" value="1"/>
</dbReference>
<dbReference type="InterPro" id="IPR043131">
    <property type="entry name" value="BCAT-like_N"/>
</dbReference>
<keyword evidence="17" id="KW-1185">Reference proteome</keyword>
<dbReference type="Gene3D" id="3.30.470.10">
    <property type="match status" value="1"/>
</dbReference>
<accession>A0ABN1MQ01</accession>
<dbReference type="GO" id="GO:0008483">
    <property type="term" value="F:transaminase activity"/>
    <property type="evidence" value="ECO:0007669"/>
    <property type="project" value="UniProtKB-KW"/>
</dbReference>